<dbReference type="Pfam" id="PF00400">
    <property type="entry name" value="WD40"/>
    <property type="match status" value="4"/>
</dbReference>
<accession>W9WJI7</accession>
<dbReference type="PANTHER" id="PTHR44019">
    <property type="entry name" value="WD REPEAT-CONTAINING PROTEIN 55"/>
    <property type="match status" value="1"/>
</dbReference>
<dbReference type="STRING" id="1182543.W9WJI7"/>
<keyword evidence="5" id="KW-1185">Reference proteome</keyword>
<dbReference type="PROSITE" id="PS00678">
    <property type="entry name" value="WD_REPEATS_1"/>
    <property type="match status" value="2"/>
</dbReference>
<sequence length="410" mass="45107">MHKYHPDLSDEPIPDVPQIGRLEASHFSLPGGLADPSDGTIGASVTRVARELIKLDLNALPDDLKKQRDKWHAVFNPERERELDIALISEKSFGDIPWSVASSEDGEDLAVAVNGDVEVVSFPFLERKFLFVHRCTVRALCFSTDGKVLATGATDWRIRIWDVSLESFEGLVLPNMEDIFSPVLKTGGPKFGTLTKAEALTHDFQTSDIVTDVAYSPNGAVAVAASRDKCICVWDILSDQRVGYFNPDDTVYSVKFFSPPGLSLGLLSASFDGTIKFWAFEELNPTGLICLRTLSGHTKDHVLSATYNRWNGRIISGSEDGSVYFWDPLTGDPELALFGHEGRVMKVVVGRLGFGTDYVAESLFTTIGRDGKVRVWRSYSWRNSAVTSTGDLRTSAAAQLGKKKKGIIIN</sequence>
<dbReference type="HOGENOM" id="CLU_000288_57_23_1"/>
<dbReference type="GeneID" id="19193396"/>
<dbReference type="PANTHER" id="PTHR44019:SF8">
    <property type="entry name" value="POC1 CENTRIOLAR PROTEIN HOMOLOG"/>
    <property type="match status" value="1"/>
</dbReference>
<name>W9WJI7_9EURO</name>
<feature type="repeat" description="WD" evidence="3">
    <location>
        <begin position="210"/>
        <end position="244"/>
    </location>
</feature>
<evidence type="ECO:0000313" key="5">
    <source>
        <dbReference type="Proteomes" id="UP000019471"/>
    </source>
</evidence>
<protein>
    <recommendedName>
        <fullName evidence="6">Anaphase-promoting complex subunit 4 WD40 domain-containing protein</fullName>
    </recommendedName>
</protein>
<evidence type="ECO:0000256" key="2">
    <source>
        <dbReference type="ARBA" id="ARBA00022737"/>
    </source>
</evidence>
<evidence type="ECO:0000256" key="3">
    <source>
        <dbReference type="PROSITE-ProRule" id="PRU00221"/>
    </source>
</evidence>
<evidence type="ECO:0000313" key="4">
    <source>
        <dbReference type="EMBL" id="EXJ68083.1"/>
    </source>
</evidence>
<evidence type="ECO:0000256" key="1">
    <source>
        <dbReference type="ARBA" id="ARBA00022574"/>
    </source>
</evidence>
<reference evidence="4 5" key="1">
    <citation type="submission" date="2013-03" db="EMBL/GenBank/DDBJ databases">
        <title>The Genome Sequence of Cladophialophora psammophila CBS 110553.</title>
        <authorList>
            <consortium name="The Broad Institute Genomics Platform"/>
            <person name="Cuomo C."/>
            <person name="de Hoog S."/>
            <person name="Gorbushina A."/>
            <person name="Walker B."/>
            <person name="Young S.K."/>
            <person name="Zeng Q."/>
            <person name="Gargeya S."/>
            <person name="Fitzgerald M."/>
            <person name="Haas B."/>
            <person name="Abouelleil A."/>
            <person name="Allen A.W."/>
            <person name="Alvarado L."/>
            <person name="Arachchi H.M."/>
            <person name="Berlin A.M."/>
            <person name="Chapman S.B."/>
            <person name="Gainer-Dewar J."/>
            <person name="Goldberg J."/>
            <person name="Griggs A."/>
            <person name="Gujja S."/>
            <person name="Hansen M."/>
            <person name="Howarth C."/>
            <person name="Imamovic A."/>
            <person name="Ireland A."/>
            <person name="Larimer J."/>
            <person name="McCowan C."/>
            <person name="Murphy C."/>
            <person name="Pearson M."/>
            <person name="Poon T.W."/>
            <person name="Priest M."/>
            <person name="Roberts A."/>
            <person name="Saif S."/>
            <person name="Shea T."/>
            <person name="Sisk P."/>
            <person name="Sykes S."/>
            <person name="Wortman J."/>
            <person name="Nusbaum C."/>
            <person name="Birren B."/>
        </authorList>
    </citation>
    <scope>NUCLEOTIDE SEQUENCE [LARGE SCALE GENOMIC DNA]</scope>
    <source>
        <strain evidence="4 5">CBS 110553</strain>
    </source>
</reference>
<comment type="caution">
    <text evidence="4">The sequence shown here is derived from an EMBL/GenBank/DDBJ whole genome shotgun (WGS) entry which is preliminary data.</text>
</comment>
<dbReference type="PROSITE" id="PS50294">
    <property type="entry name" value="WD_REPEATS_REGION"/>
    <property type="match status" value="1"/>
</dbReference>
<dbReference type="Proteomes" id="UP000019471">
    <property type="component" value="Unassembled WGS sequence"/>
</dbReference>
<dbReference type="InterPro" id="IPR001680">
    <property type="entry name" value="WD40_rpt"/>
</dbReference>
<dbReference type="SMART" id="SM00320">
    <property type="entry name" value="WD40"/>
    <property type="match status" value="5"/>
</dbReference>
<dbReference type="Gene3D" id="2.130.10.10">
    <property type="entry name" value="YVTN repeat-like/Quinoprotein amine dehydrogenase"/>
    <property type="match status" value="2"/>
</dbReference>
<dbReference type="PRINTS" id="PR00320">
    <property type="entry name" value="GPROTEINBRPT"/>
</dbReference>
<dbReference type="InterPro" id="IPR015943">
    <property type="entry name" value="WD40/YVTN_repeat-like_dom_sf"/>
</dbReference>
<gene>
    <name evidence="4" type="ORF">A1O5_08698</name>
</gene>
<evidence type="ECO:0008006" key="6">
    <source>
        <dbReference type="Google" id="ProtNLM"/>
    </source>
</evidence>
<dbReference type="InterPro" id="IPR050505">
    <property type="entry name" value="WDR55/POC1"/>
</dbReference>
<dbReference type="AlphaFoldDB" id="W9WJI7"/>
<dbReference type="eggNOG" id="KOG0266">
    <property type="taxonomic scope" value="Eukaryota"/>
</dbReference>
<keyword evidence="2" id="KW-0677">Repeat</keyword>
<dbReference type="InterPro" id="IPR019775">
    <property type="entry name" value="WD40_repeat_CS"/>
</dbReference>
<dbReference type="PROSITE" id="PS50082">
    <property type="entry name" value="WD_REPEATS_2"/>
    <property type="match status" value="3"/>
</dbReference>
<dbReference type="InterPro" id="IPR036322">
    <property type="entry name" value="WD40_repeat_dom_sf"/>
</dbReference>
<dbReference type="OrthoDB" id="308449at2759"/>
<feature type="repeat" description="WD" evidence="3">
    <location>
        <begin position="130"/>
        <end position="164"/>
    </location>
</feature>
<proteinExistence type="predicted"/>
<keyword evidence="1 3" id="KW-0853">WD repeat</keyword>
<dbReference type="EMBL" id="AMGX01000014">
    <property type="protein sequence ID" value="EXJ68083.1"/>
    <property type="molecule type" value="Genomic_DNA"/>
</dbReference>
<dbReference type="InterPro" id="IPR020472">
    <property type="entry name" value="WD40_PAC1"/>
</dbReference>
<organism evidence="4 5">
    <name type="scientific">Cladophialophora psammophila CBS 110553</name>
    <dbReference type="NCBI Taxonomy" id="1182543"/>
    <lineage>
        <taxon>Eukaryota</taxon>
        <taxon>Fungi</taxon>
        <taxon>Dikarya</taxon>
        <taxon>Ascomycota</taxon>
        <taxon>Pezizomycotina</taxon>
        <taxon>Eurotiomycetes</taxon>
        <taxon>Chaetothyriomycetidae</taxon>
        <taxon>Chaetothyriales</taxon>
        <taxon>Herpotrichiellaceae</taxon>
        <taxon>Cladophialophora</taxon>
    </lineage>
</organism>
<dbReference type="SUPFAM" id="SSF50978">
    <property type="entry name" value="WD40 repeat-like"/>
    <property type="match status" value="1"/>
</dbReference>
<dbReference type="RefSeq" id="XP_007747469.1">
    <property type="nucleotide sequence ID" value="XM_007749279.1"/>
</dbReference>
<feature type="repeat" description="WD" evidence="3">
    <location>
        <begin position="314"/>
        <end position="327"/>
    </location>
</feature>